<dbReference type="InterPro" id="IPR036589">
    <property type="entry name" value="HCY_dom_sf"/>
</dbReference>
<dbReference type="Pfam" id="PF02219">
    <property type="entry name" value="MTHFR"/>
    <property type="match status" value="1"/>
</dbReference>
<dbReference type="InterPro" id="IPR003171">
    <property type="entry name" value="Mehydrof_redctse-like"/>
</dbReference>
<dbReference type="Proteomes" id="UP000256304">
    <property type="component" value="Unassembled WGS sequence"/>
</dbReference>
<dbReference type="GO" id="GO:0032259">
    <property type="term" value="P:methylation"/>
    <property type="evidence" value="ECO:0007669"/>
    <property type="project" value="UniProtKB-KW"/>
</dbReference>
<dbReference type="GO" id="GO:0035999">
    <property type="term" value="P:tetrahydrofolate interconversion"/>
    <property type="evidence" value="ECO:0007669"/>
    <property type="project" value="UniProtKB-UniPathway"/>
</dbReference>
<evidence type="ECO:0000256" key="8">
    <source>
        <dbReference type="PROSITE-ProRule" id="PRU00333"/>
    </source>
</evidence>
<dbReference type="PROSITE" id="PS50970">
    <property type="entry name" value="HCY"/>
    <property type="match status" value="1"/>
</dbReference>
<proteinExistence type="predicted"/>
<dbReference type="GO" id="GO:0006555">
    <property type="term" value="P:methionine metabolic process"/>
    <property type="evidence" value="ECO:0007669"/>
    <property type="project" value="InterPro"/>
</dbReference>
<evidence type="ECO:0000313" key="10">
    <source>
        <dbReference type="EMBL" id="REE88636.1"/>
    </source>
</evidence>
<organism evidence="10 11">
    <name type="scientific">Paenibacillus taihuensis</name>
    <dbReference type="NCBI Taxonomy" id="1156355"/>
    <lineage>
        <taxon>Bacteria</taxon>
        <taxon>Bacillati</taxon>
        <taxon>Bacillota</taxon>
        <taxon>Bacilli</taxon>
        <taxon>Bacillales</taxon>
        <taxon>Paenibacillaceae</taxon>
        <taxon>Paenibacillus</taxon>
    </lineage>
</organism>
<name>A0A3D9SBZ3_9BACL</name>
<evidence type="ECO:0000256" key="1">
    <source>
        <dbReference type="ARBA" id="ARBA00001974"/>
    </source>
</evidence>
<keyword evidence="6" id="KW-0274">FAD</keyword>
<evidence type="ECO:0000313" key="11">
    <source>
        <dbReference type="Proteomes" id="UP000256304"/>
    </source>
</evidence>
<dbReference type="RefSeq" id="WP_116188734.1">
    <property type="nucleotide sequence ID" value="NZ_QTTN01000008.1"/>
</dbReference>
<dbReference type="UniPathway" id="UPA00193"/>
<feature type="domain" description="Hcy-binding" evidence="9">
    <location>
        <begin position="2"/>
        <end position="285"/>
    </location>
</feature>
<dbReference type="Gene3D" id="3.20.20.220">
    <property type="match status" value="1"/>
</dbReference>
<protein>
    <submittedName>
        <fullName evidence="10">Homocysteine S-methyltransferase</fullName>
    </submittedName>
</protein>
<comment type="pathway">
    <text evidence="2">One-carbon metabolism; tetrahydrofolate interconversion.</text>
</comment>
<evidence type="ECO:0000256" key="7">
    <source>
        <dbReference type="ARBA" id="ARBA00023002"/>
    </source>
</evidence>
<comment type="cofactor">
    <cofactor evidence="8">
        <name>Zn(2+)</name>
        <dbReference type="ChEBI" id="CHEBI:29105"/>
    </cofactor>
</comment>
<evidence type="ECO:0000259" key="9">
    <source>
        <dbReference type="PROSITE" id="PS50970"/>
    </source>
</evidence>
<dbReference type="GO" id="GO:0008168">
    <property type="term" value="F:methyltransferase activity"/>
    <property type="evidence" value="ECO:0007669"/>
    <property type="project" value="UniProtKB-UniRule"/>
</dbReference>
<evidence type="ECO:0000256" key="4">
    <source>
        <dbReference type="ARBA" id="ARBA00022630"/>
    </source>
</evidence>
<keyword evidence="11" id="KW-1185">Reference proteome</keyword>
<dbReference type="InterPro" id="IPR029041">
    <property type="entry name" value="FAD-linked_oxidoreductase-like"/>
</dbReference>
<dbReference type="GO" id="GO:0004489">
    <property type="term" value="F:methylenetetrahydrofolate reductase [NAD(P)H] activity"/>
    <property type="evidence" value="ECO:0007669"/>
    <property type="project" value="InterPro"/>
</dbReference>
<dbReference type="NCBIfam" id="NF006396">
    <property type="entry name" value="PRK08645.1"/>
    <property type="match status" value="1"/>
</dbReference>
<dbReference type="PANTHER" id="PTHR11103">
    <property type="entry name" value="SLR1189 PROTEIN"/>
    <property type="match status" value="1"/>
</dbReference>
<dbReference type="OrthoDB" id="9803687at2"/>
<comment type="caution">
    <text evidence="10">The sequence shown here is derived from an EMBL/GenBank/DDBJ whole genome shotgun (WGS) entry which is preliminary data.</text>
</comment>
<sequence length="620" mass="67743">MKPDFREVLTKCILTGDGAMGTYLYGMGFPVGVSYEEFNLIRPHVIEDVHRRYYEAGARIIETNTFSANLASLTHYGLDNEVEAINRAGVRIARAAVGSDAYVVGAVGSIRAGKRKNIAEAQLEQLFRQQMDALLQEGADGLLLETFYDLEEALLALRIARSLSDVPVITQFAVEKDAVTQDGVPLTAAFEQLKQAGADVVGFNCRSGPNGILRAIDCIVGEIPLPLSVFPNAGIPDYVDGKYTFTASPEYFAESARKFADRGARIIGGCCGTTPEHIAAIAAALNGYEPQQPDAIRETAPTTQAETIQIKEAFTPPAQLEPNIVDVVKERHTVIVELDPPRDLDIQKFMAGAKALAEVKADAVTMADNSLAVTRMSNIALAALVGQQAGIRPLVHIACRDRNLIGTQSHMMGLDALGIDHVLAVTGDPARFGDLPDSSSVYDLTSFEMIRMIKQLNEGVAFSGKPLKQKAKFVTGAAFNPNVKYLDKAIQRLEKKIESGADYIMTQPVYDKELIIRVAEATKQLSVPVFIGIMPLASGRNAEYLHNEVPGIQLSDEVRKRMAGLEGEEGRAEGVRIAEELLDTAIEHFKGIYLITPFMFYDMTVKLTDYVWRKTSKITR</sequence>
<dbReference type="AlphaFoldDB" id="A0A3D9SBZ3"/>
<evidence type="ECO:0000256" key="2">
    <source>
        <dbReference type="ARBA" id="ARBA00004777"/>
    </source>
</evidence>
<dbReference type="SUPFAM" id="SSF82282">
    <property type="entry name" value="Homocysteine S-methyltransferase"/>
    <property type="match status" value="1"/>
</dbReference>
<dbReference type="SUPFAM" id="SSF51730">
    <property type="entry name" value="FAD-linked oxidoreductase"/>
    <property type="match status" value="1"/>
</dbReference>
<dbReference type="InterPro" id="IPR003726">
    <property type="entry name" value="HCY_dom"/>
</dbReference>
<keyword evidence="8" id="KW-0862">Zinc</keyword>
<evidence type="ECO:0000256" key="5">
    <source>
        <dbReference type="ARBA" id="ARBA00022679"/>
    </source>
</evidence>
<feature type="binding site" evidence="8">
    <location>
        <position position="271"/>
    </location>
    <ligand>
        <name>Zn(2+)</name>
        <dbReference type="ChEBI" id="CHEBI:29105"/>
    </ligand>
</feature>
<keyword evidence="3 8" id="KW-0489">Methyltransferase</keyword>
<dbReference type="CDD" id="cd00537">
    <property type="entry name" value="MTHFR"/>
    <property type="match status" value="1"/>
</dbReference>
<comment type="cofactor">
    <cofactor evidence="1">
        <name>FAD</name>
        <dbReference type="ChEBI" id="CHEBI:57692"/>
    </cofactor>
</comment>
<evidence type="ECO:0000256" key="6">
    <source>
        <dbReference type="ARBA" id="ARBA00022827"/>
    </source>
</evidence>
<accession>A0A3D9SBZ3</accession>
<keyword evidence="8" id="KW-0479">Metal-binding</keyword>
<keyword evidence="5 8" id="KW-0808">Transferase</keyword>
<gene>
    <name evidence="10" type="ORF">A8990_108132</name>
</gene>
<feature type="binding site" evidence="8">
    <location>
        <position position="270"/>
    </location>
    <ligand>
        <name>Zn(2+)</name>
        <dbReference type="ChEBI" id="CHEBI:29105"/>
    </ligand>
</feature>
<dbReference type="PANTHER" id="PTHR11103:SF18">
    <property type="entry name" value="SLR1189 PROTEIN"/>
    <property type="match status" value="1"/>
</dbReference>
<dbReference type="EMBL" id="QTTN01000008">
    <property type="protein sequence ID" value="REE88636.1"/>
    <property type="molecule type" value="Genomic_DNA"/>
</dbReference>
<reference evidence="10 11" key="1">
    <citation type="submission" date="2018-08" db="EMBL/GenBank/DDBJ databases">
        <title>Genomic Encyclopedia of Type Strains, Phase III (KMG-III): the genomes of soil and plant-associated and newly described type strains.</title>
        <authorList>
            <person name="Whitman W."/>
        </authorList>
    </citation>
    <scope>NUCLEOTIDE SEQUENCE [LARGE SCALE GENOMIC DNA]</scope>
    <source>
        <strain evidence="10 11">CGMCC 1.10966</strain>
    </source>
</reference>
<dbReference type="GO" id="GO:0046872">
    <property type="term" value="F:metal ion binding"/>
    <property type="evidence" value="ECO:0007669"/>
    <property type="project" value="UniProtKB-KW"/>
</dbReference>
<dbReference type="Gene3D" id="3.20.20.330">
    <property type="entry name" value="Homocysteine-binding-like domain"/>
    <property type="match status" value="1"/>
</dbReference>
<feature type="binding site" evidence="8">
    <location>
        <position position="205"/>
    </location>
    <ligand>
        <name>Zn(2+)</name>
        <dbReference type="ChEBI" id="CHEBI:29105"/>
    </ligand>
</feature>
<evidence type="ECO:0000256" key="3">
    <source>
        <dbReference type="ARBA" id="ARBA00022603"/>
    </source>
</evidence>
<keyword evidence="4" id="KW-0285">Flavoprotein</keyword>
<keyword evidence="7" id="KW-0560">Oxidoreductase</keyword>
<dbReference type="Pfam" id="PF02574">
    <property type="entry name" value="S-methyl_trans"/>
    <property type="match status" value="1"/>
</dbReference>